<accession>A0A642UTR1</accession>
<comment type="caution">
    <text evidence="1">The sequence shown here is derived from an EMBL/GenBank/DDBJ whole genome shotgun (WGS) entry which is preliminary data.</text>
</comment>
<dbReference type="VEuPathDB" id="FungiDB:DIURU_002061"/>
<protein>
    <submittedName>
        <fullName evidence="1">Uncharacterized protein</fullName>
    </submittedName>
</protein>
<evidence type="ECO:0000313" key="1">
    <source>
        <dbReference type="EMBL" id="KAA8904109.1"/>
    </source>
</evidence>
<dbReference type="RefSeq" id="XP_034013194.1">
    <property type="nucleotide sequence ID" value="XM_034154672.1"/>
</dbReference>
<organism evidence="1 2">
    <name type="scientific">Diutina rugosa</name>
    <name type="common">Yeast</name>
    <name type="synonym">Candida rugosa</name>
    <dbReference type="NCBI Taxonomy" id="5481"/>
    <lineage>
        <taxon>Eukaryota</taxon>
        <taxon>Fungi</taxon>
        <taxon>Dikarya</taxon>
        <taxon>Ascomycota</taxon>
        <taxon>Saccharomycotina</taxon>
        <taxon>Pichiomycetes</taxon>
        <taxon>Debaryomycetaceae</taxon>
        <taxon>Diutina</taxon>
    </lineage>
</organism>
<dbReference type="EMBL" id="SWFT01000064">
    <property type="protein sequence ID" value="KAA8904109.1"/>
    <property type="molecule type" value="Genomic_DNA"/>
</dbReference>
<keyword evidence="2" id="KW-1185">Reference proteome</keyword>
<evidence type="ECO:0000313" key="2">
    <source>
        <dbReference type="Proteomes" id="UP000449547"/>
    </source>
</evidence>
<sequence length="494" mass="56156">MRPPGIFARALSTEAPGLGSMAAVIHALESINHVPSPSVTPKISPVTAKWSQITRRSLGVITHEFGSDVLRWKLAYNVRRWQREVFDPTKNTRRPVVFHPLDHYLSTLIAGPYLQWAQQRGLDPCQSVTKIFLDDPVAAITEIDLDIRRLWRDEDYYRTPKRTPSYLLLPQYSGALPAKGVHHSLNVRWYRSALGTEPPLVLDWTFKQSHVIKELVALAATKVVVDEPTLARAEAVAAQVMDNLEREGQLAYALVAERILLKHMETAEPIESTPASQIHRISHKQYWEANWGQHQSLQKRAQTPFYTFGDGKLHHHRDKIPKFTKKTIDYSAINYDLAISKFLPGADSEFLVKFKALAALKSGFHTILLPDSGLHKIMASIKFDVDPQYNCVGFSHEDNVIISLACNMFDRFFARWFIKSPQDAETWLMNVLLAYDAEPQLISDTAIQQAIAHFRELVIEPPSSETWFSANRQWTDTSTESTPWAEKVLTLLDD</sequence>
<name>A0A642UTR1_DIURU</name>
<dbReference type="AlphaFoldDB" id="A0A642UTR1"/>
<reference evidence="1 2" key="1">
    <citation type="submission" date="2019-07" db="EMBL/GenBank/DDBJ databases">
        <title>Genome assembly of two rare yeast pathogens: Diutina rugosa and Trichomonascus ciferrii.</title>
        <authorList>
            <person name="Mixao V."/>
            <person name="Saus E."/>
            <person name="Hansen A."/>
            <person name="Lass-Flor C."/>
            <person name="Gabaldon T."/>
        </authorList>
    </citation>
    <scope>NUCLEOTIDE SEQUENCE [LARGE SCALE GENOMIC DNA]</scope>
    <source>
        <strain evidence="1 2">CBS 613</strain>
    </source>
</reference>
<gene>
    <name evidence="1" type="ORF">DIURU_002061</name>
</gene>
<dbReference type="GeneID" id="54780712"/>
<dbReference type="Proteomes" id="UP000449547">
    <property type="component" value="Unassembled WGS sequence"/>
</dbReference>
<proteinExistence type="predicted"/>